<name>A0A3S1HYP5_ELYCH</name>
<proteinExistence type="predicted"/>
<organism evidence="2 3">
    <name type="scientific">Elysia chlorotica</name>
    <name type="common">Eastern emerald elysia</name>
    <name type="synonym">Sea slug</name>
    <dbReference type="NCBI Taxonomy" id="188477"/>
    <lineage>
        <taxon>Eukaryota</taxon>
        <taxon>Metazoa</taxon>
        <taxon>Spiralia</taxon>
        <taxon>Lophotrochozoa</taxon>
        <taxon>Mollusca</taxon>
        <taxon>Gastropoda</taxon>
        <taxon>Heterobranchia</taxon>
        <taxon>Euthyneura</taxon>
        <taxon>Panpulmonata</taxon>
        <taxon>Sacoglossa</taxon>
        <taxon>Placobranchoidea</taxon>
        <taxon>Plakobranchidae</taxon>
        <taxon>Elysia</taxon>
    </lineage>
</organism>
<gene>
    <name evidence="2" type="ORF">EGW08_003469</name>
</gene>
<dbReference type="InterPro" id="IPR036645">
    <property type="entry name" value="Elafin-like_sf"/>
</dbReference>
<evidence type="ECO:0000313" key="3">
    <source>
        <dbReference type="Proteomes" id="UP000271974"/>
    </source>
</evidence>
<dbReference type="GO" id="GO:0030414">
    <property type="term" value="F:peptidase inhibitor activity"/>
    <property type="evidence" value="ECO:0007669"/>
    <property type="project" value="InterPro"/>
</dbReference>
<keyword evidence="3" id="KW-1185">Reference proteome</keyword>
<reference evidence="2 3" key="1">
    <citation type="submission" date="2019-01" db="EMBL/GenBank/DDBJ databases">
        <title>A draft genome assembly of the solar-powered sea slug Elysia chlorotica.</title>
        <authorList>
            <person name="Cai H."/>
            <person name="Li Q."/>
            <person name="Fang X."/>
            <person name="Li J."/>
            <person name="Curtis N.E."/>
            <person name="Altenburger A."/>
            <person name="Shibata T."/>
            <person name="Feng M."/>
            <person name="Maeda T."/>
            <person name="Schwartz J.A."/>
            <person name="Shigenobu S."/>
            <person name="Lundholm N."/>
            <person name="Nishiyama T."/>
            <person name="Yang H."/>
            <person name="Hasebe M."/>
            <person name="Li S."/>
            <person name="Pierce S.K."/>
            <person name="Wang J."/>
        </authorList>
    </citation>
    <scope>NUCLEOTIDE SEQUENCE [LARGE SCALE GENOMIC DNA]</scope>
    <source>
        <strain evidence="2">EC2010</strain>
        <tissue evidence="2">Whole organism of an adult</tissue>
    </source>
</reference>
<protein>
    <recommendedName>
        <fullName evidence="1">WAP domain-containing protein</fullName>
    </recommendedName>
</protein>
<evidence type="ECO:0000313" key="2">
    <source>
        <dbReference type="EMBL" id="RUS88752.1"/>
    </source>
</evidence>
<dbReference type="Gene3D" id="4.10.75.10">
    <property type="entry name" value="Elafin-like"/>
    <property type="match status" value="1"/>
</dbReference>
<accession>A0A3S1HYP5</accession>
<dbReference type="OrthoDB" id="6153026at2759"/>
<dbReference type="Proteomes" id="UP000271974">
    <property type="component" value="Unassembled WGS sequence"/>
</dbReference>
<sequence length="412" mass="43598">MERVGTQGKYTDFNQESSGVFSSANHRVPVDFVTEHLVKMMSVHILVATFSCKKEGVKFSPGQHVLGWEGLFYTGGVTSQDGDEMALVGSVWAANSWADERDVVEPSYHIPFFPPPMVPFHVEAPPIFGTNYFGSAPPYHFRPTPPVYTPPVYTPPVYTPPVHRPPPPMKDATTLCAAIVCSAPSTCRLVQPCPTCPPKAVCLAPAAVPQNFDQGCQAHGYRQGVMLHHMLAGSGAAGASLNPPTTTSLRCIPWLPSLTRGGCSHGAACVPYTQPGAPAGTGTCCSGRMAAPSPLALPVAPPPASPAPAQNQLPLMNSAAASAPMMHRMDKPGTCPSVNYMTPGRSAPHPPARLGAGMYRVNYMMSTCSGSPCTRDSQCGFHLKCCPSACAWSTCTVPSLPPAPPLYDVLEL</sequence>
<dbReference type="EMBL" id="RQTK01000074">
    <property type="protein sequence ID" value="RUS88752.1"/>
    <property type="molecule type" value="Genomic_DNA"/>
</dbReference>
<dbReference type="AlphaFoldDB" id="A0A3S1HYP5"/>
<feature type="domain" description="WAP" evidence="1">
    <location>
        <begin position="328"/>
        <end position="399"/>
    </location>
</feature>
<dbReference type="InterPro" id="IPR008197">
    <property type="entry name" value="WAP_dom"/>
</dbReference>
<evidence type="ECO:0000259" key="1">
    <source>
        <dbReference type="PROSITE" id="PS51390"/>
    </source>
</evidence>
<comment type="caution">
    <text evidence="2">The sequence shown here is derived from an EMBL/GenBank/DDBJ whole genome shotgun (WGS) entry which is preliminary data.</text>
</comment>
<dbReference type="Pfam" id="PF00095">
    <property type="entry name" value="WAP"/>
    <property type="match status" value="1"/>
</dbReference>
<dbReference type="GO" id="GO:0005576">
    <property type="term" value="C:extracellular region"/>
    <property type="evidence" value="ECO:0007669"/>
    <property type="project" value="InterPro"/>
</dbReference>
<dbReference type="PROSITE" id="PS51390">
    <property type="entry name" value="WAP"/>
    <property type="match status" value="1"/>
</dbReference>